<dbReference type="InterPro" id="IPR000477">
    <property type="entry name" value="RT_dom"/>
</dbReference>
<dbReference type="FunFam" id="3.30.70.270:FF:000020">
    <property type="entry name" value="Transposon Tf2-6 polyprotein-like Protein"/>
    <property type="match status" value="1"/>
</dbReference>
<accession>A0A151RMK1</accession>
<dbReference type="Gramene" id="C.cajan_34364.t">
    <property type="protein sequence ID" value="C.cajan_34364.t.cds1"/>
    <property type="gene ID" value="C.cajan_34364"/>
</dbReference>
<dbReference type="InterPro" id="IPR053134">
    <property type="entry name" value="RNA-dir_DNA_polymerase"/>
</dbReference>
<dbReference type="InterPro" id="IPR043128">
    <property type="entry name" value="Rev_trsase/Diguanyl_cyclase"/>
</dbReference>
<dbReference type="Gene3D" id="3.30.70.270">
    <property type="match status" value="2"/>
</dbReference>
<dbReference type="InterPro" id="IPR043502">
    <property type="entry name" value="DNA/RNA_pol_sf"/>
</dbReference>
<dbReference type="PANTHER" id="PTHR24559">
    <property type="entry name" value="TRANSPOSON TY3-I GAG-POL POLYPROTEIN"/>
    <property type="match status" value="1"/>
</dbReference>
<dbReference type="PANTHER" id="PTHR24559:SF444">
    <property type="entry name" value="REVERSE TRANSCRIPTASE DOMAIN-CONTAINING PROTEIN"/>
    <property type="match status" value="1"/>
</dbReference>
<organism evidence="2 3">
    <name type="scientific">Cajanus cajan</name>
    <name type="common">Pigeon pea</name>
    <name type="synonym">Cajanus indicus</name>
    <dbReference type="NCBI Taxonomy" id="3821"/>
    <lineage>
        <taxon>Eukaryota</taxon>
        <taxon>Viridiplantae</taxon>
        <taxon>Streptophyta</taxon>
        <taxon>Embryophyta</taxon>
        <taxon>Tracheophyta</taxon>
        <taxon>Spermatophyta</taxon>
        <taxon>Magnoliopsida</taxon>
        <taxon>eudicotyledons</taxon>
        <taxon>Gunneridae</taxon>
        <taxon>Pentapetalae</taxon>
        <taxon>rosids</taxon>
        <taxon>fabids</taxon>
        <taxon>Fabales</taxon>
        <taxon>Fabaceae</taxon>
        <taxon>Papilionoideae</taxon>
        <taxon>50 kb inversion clade</taxon>
        <taxon>NPAAA clade</taxon>
        <taxon>indigoferoid/millettioid clade</taxon>
        <taxon>Phaseoleae</taxon>
        <taxon>Cajanus</taxon>
    </lineage>
</organism>
<dbReference type="AlphaFoldDB" id="A0A151RMK1"/>
<dbReference type="Pfam" id="PF00078">
    <property type="entry name" value="RVT_1"/>
    <property type="match status" value="1"/>
</dbReference>
<dbReference type="PROSITE" id="PS50878">
    <property type="entry name" value="RT_POL"/>
    <property type="match status" value="1"/>
</dbReference>
<gene>
    <name evidence="2" type="ORF">KK1_034822</name>
</gene>
<feature type="domain" description="Reverse transcriptase" evidence="1">
    <location>
        <begin position="123"/>
        <end position="302"/>
    </location>
</feature>
<dbReference type="SUPFAM" id="SSF56672">
    <property type="entry name" value="DNA/RNA polymerases"/>
    <property type="match status" value="1"/>
</dbReference>
<dbReference type="EMBL" id="KQ483655">
    <property type="protein sequence ID" value="KYP43742.1"/>
    <property type="molecule type" value="Genomic_DNA"/>
</dbReference>
<keyword evidence="3" id="KW-1185">Reference proteome</keyword>
<protein>
    <submittedName>
        <fullName evidence="2">Retrovirus-related Pol polyprotein from transposon 297 family</fullName>
    </submittedName>
</protein>
<evidence type="ECO:0000313" key="3">
    <source>
        <dbReference type="Proteomes" id="UP000075243"/>
    </source>
</evidence>
<dbReference type="Proteomes" id="UP000075243">
    <property type="component" value="Unassembled WGS sequence"/>
</dbReference>
<evidence type="ECO:0000259" key="1">
    <source>
        <dbReference type="PROSITE" id="PS50878"/>
    </source>
</evidence>
<sequence length="396" mass="45532">MKFLRDGSLVEFKAHNPSLPLDISAHQVKRLIRTNSTSVFFHIQVLPNSTPSSFEVPSHPNPLLASLIQCFTHLLFTPTTLPPDRTTNHHIHLLPNVAPTNVHPYRYPHYQKCRIEWQVGEMLCYGFIQPSSGPFSSHVSYVKKKDSTWRVCIDFHALNSIIVHDHFSLPIINKLLDELVGASWFSKLELRQGFHQICMNIKDIPKMAFRTHHSHFEYRVMSFGLCNASSTFQATMNTIFAPFLRKFVVVFFDDILVYSRSLQDHLLHLEQVFQTLHDDEFSLQNSKCLIGQRQLEYLGHIVSHAGISHEPSKIQAMLEWPKPFFVCNLHGFLGLSDFYHQFICGYASIVRPLNALLKLGSFHWTLEAQVAFNTLKRAMTEALVLALPSFSFPFYP</sequence>
<dbReference type="CDD" id="cd01647">
    <property type="entry name" value="RT_LTR"/>
    <property type="match status" value="1"/>
</dbReference>
<dbReference type="Gene3D" id="3.10.10.10">
    <property type="entry name" value="HIV Type 1 Reverse Transcriptase, subunit A, domain 1"/>
    <property type="match status" value="1"/>
</dbReference>
<reference evidence="2" key="1">
    <citation type="journal article" date="2012" name="Nat. Biotechnol.">
        <title>Draft genome sequence of pigeonpea (Cajanus cajan), an orphan legume crop of resource-poor farmers.</title>
        <authorList>
            <person name="Varshney R.K."/>
            <person name="Chen W."/>
            <person name="Li Y."/>
            <person name="Bharti A.K."/>
            <person name="Saxena R.K."/>
            <person name="Schlueter J.A."/>
            <person name="Donoghue M.T."/>
            <person name="Azam S."/>
            <person name="Fan G."/>
            <person name="Whaley A.M."/>
            <person name="Farmer A.D."/>
            <person name="Sheridan J."/>
            <person name="Iwata A."/>
            <person name="Tuteja R."/>
            <person name="Penmetsa R.V."/>
            <person name="Wu W."/>
            <person name="Upadhyaya H.D."/>
            <person name="Yang S.P."/>
            <person name="Shah T."/>
            <person name="Saxena K.B."/>
            <person name="Michael T."/>
            <person name="McCombie W.R."/>
            <person name="Yang B."/>
            <person name="Zhang G."/>
            <person name="Yang H."/>
            <person name="Wang J."/>
            <person name="Spillane C."/>
            <person name="Cook D.R."/>
            <person name="May G.D."/>
            <person name="Xu X."/>
            <person name="Jackson S.A."/>
        </authorList>
    </citation>
    <scope>NUCLEOTIDE SEQUENCE [LARGE SCALE GENOMIC DNA]</scope>
</reference>
<proteinExistence type="predicted"/>
<name>A0A151RMK1_CAJCA</name>
<evidence type="ECO:0000313" key="2">
    <source>
        <dbReference type="EMBL" id="KYP43742.1"/>
    </source>
</evidence>